<dbReference type="GO" id="GO:0006633">
    <property type="term" value="P:fatty acid biosynthetic process"/>
    <property type="evidence" value="ECO:0007669"/>
    <property type="project" value="UniProtKB-KW"/>
</dbReference>
<protein>
    <recommendedName>
        <fullName evidence="10">Malonyl-CoA:ACP transacylase (MAT) domain-containing protein</fullName>
    </recommendedName>
</protein>
<evidence type="ECO:0000256" key="7">
    <source>
        <dbReference type="ARBA" id="ARBA00023160"/>
    </source>
</evidence>
<evidence type="ECO:0000259" key="10">
    <source>
        <dbReference type="SMART" id="SM00827"/>
    </source>
</evidence>
<keyword evidence="2" id="KW-0444">Lipid biosynthesis</keyword>
<dbReference type="InterPro" id="IPR014043">
    <property type="entry name" value="Acyl_transferase_dom"/>
</dbReference>
<dbReference type="Pfam" id="PF00698">
    <property type="entry name" value="Acyl_transf_1"/>
    <property type="match status" value="2"/>
</dbReference>
<evidence type="ECO:0000313" key="11">
    <source>
        <dbReference type="EMBL" id="CAD7625983.1"/>
    </source>
</evidence>
<dbReference type="OrthoDB" id="329835at2759"/>
<dbReference type="Proteomes" id="UP000759131">
    <property type="component" value="Unassembled WGS sequence"/>
</dbReference>
<dbReference type="InterPro" id="IPR050091">
    <property type="entry name" value="PKS_NRPS_Biosynth_Enz"/>
</dbReference>
<dbReference type="AlphaFoldDB" id="A0A7R9KMM9"/>
<name>A0A7R9KMM9_9ACAR</name>
<evidence type="ECO:0000256" key="9">
    <source>
        <dbReference type="SAM" id="MobiDB-lite"/>
    </source>
</evidence>
<keyword evidence="5" id="KW-0560">Oxidoreductase</keyword>
<proteinExistence type="predicted"/>
<dbReference type="GO" id="GO:0016491">
    <property type="term" value="F:oxidoreductase activity"/>
    <property type="evidence" value="ECO:0007669"/>
    <property type="project" value="UniProtKB-KW"/>
</dbReference>
<evidence type="ECO:0000256" key="4">
    <source>
        <dbReference type="ARBA" id="ARBA00022857"/>
    </source>
</evidence>
<reference evidence="11" key="1">
    <citation type="submission" date="2020-11" db="EMBL/GenBank/DDBJ databases">
        <authorList>
            <person name="Tran Van P."/>
        </authorList>
    </citation>
    <scope>NUCLEOTIDE SEQUENCE</scope>
</reference>
<dbReference type="SUPFAM" id="SSF52151">
    <property type="entry name" value="FabD/lysophospholipase-like"/>
    <property type="match status" value="2"/>
</dbReference>
<evidence type="ECO:0000256" key="1">
    <source>
        <dbReference type="ARBA" id="ARBA00022450"/>
    </source>
</evidence>
<keyword evidence="12" id="KW-1185">Reference proteome</keyword>
<keyword evidence="8" id="KW-0511">Multifunctional enzyme</keyword>
<feature type="domain" description="Malonyl-CoA:ACP transacylase (MAT)" evidence="10">
    <location>
        <begin position="719"/>
        <end position="1049"/>
    </location>
</feature>
<dbReference type="GO" id="GO:0004312">
    <property type="term" value="F:fatty acid synthase activity"/>
    <property type="evidence" value="ECO:0007669"/>
    <property type="project" value="TreeGrafter"/>
</dbReference>
<dbReference type="EMBL" id="CAJPIZ010003486">
    <property type="protein sequence ID" value="CAG2106413.1"/>
    <property type="molecule type" value="Genomic_DNA"/>
</dbReference>
<evidence type="ECO:0000256" key="8">
    <source>
        <dbReference type="ARBA" id="ARBA00023268"/>
    </source>
</evidence>
<dbReference type="Gene3D" id="3.30.70.3290">
    <property type="match status" value="2"/>
</dbReference>
<dbReference type="PANTHER" id="PTHR43775:SF7">
    <property type="entry name" value="FATTY ACID SYNTHASE"/>
    <property type="match status" value="1"/>
</dbReference>
<sequence length="1062" mass="116650">MNASKQSDSRCASDAILFGETTKDSDGRDCIPESTAVLLGKATHESVADKLDAMVGAANTPVDDNLTSRSDETSRTDGVVDEWPGFAVRRLNCDGTGFELISDSNVVRTQPLESEYSLILVTSRAKQTVKEVLDLSVDQKSDKKFASLLEKTFADEKSLTEDADRVSAVADDEEEWRGFAVRQMATVNADGGPQKARIVSQHINRSINRQKPSVYFIFSGRVPNISDRMPSLMTNRAFRESIKESARILTPLGVDLMAYITQTPADRQKEVSEVVKVTKYRIVTFAYQMAFVDALSALGVTPDGYIGISMGELGCAHLDGVADRGQCFRLLMAIGLPDGLPVGRKHMCATINWPWSKLDQLLASTVLISPYGHHNENLSMVAGEEGAVRALVANINTTCGATTGRTVAIEVHLTHTEAVFVPDFYDTVTKRFAKAVPELVGRGRGPSHRWLLTAALSPGVVSPEYKPTGTDDFSLVQYFARVLVSHIYTKEAVDRLPTNALVIDIGSGGRFRDFILLGRPQARYFEFKGNQFSDLYTNSVSAYSLDGLLREMGYFSKYLYHDMSDPLAVTNCQTDAMQSLEKVLSNVTFGAIIGPKYEQMLDKNSNVVRTQPQESEYSLILVASRAKQTVKEVLDLTVDRKSDPKFMSLLDKAFADRKIGRKGTDRVSAVTDDEEEEWRGFAVRQTATVGADGGPQEARILSQHIYRSINSQKPSVWFMFSGQVPNISDRMPSLMTNRAFRESIEESARVLTPLGVDLMAYLTQTPADRQKETTEAMVTRYRIVMFAYEIAFVDALSALGITPDGYIGMSLGEILCAHLDGVANREQCFRLVMAIGLPEGLPAGRKYLKALINCPWSEVGALLAPTTLISQYGHCNKNQTMIVGEEQAVRALVTNINATPGAPTGRALAPGAHLMHTEGVFVPDFYDSVLKRFAKAVPELVGRGRGPSHRWLLTAAITPGVVNPEYSAGAKDFSLVQYFSRVVVSHMYVKEAVDRLPTNALVIDIGSGGRFRDFILLGRPQARYFDIQGNDVNINSVSAYGLDGLLREMGYMFTAGVLPLAL</sequence>
<evidence type="ECO:0000256" key="2">
    <source>
        <dbReference type="ARBA" id="ARBA00022516"/>
    </source>
</evidence>
<evidence type="ECO:0000313" key="12">
    <source>
        <dbReference type="Proteomes" id="UP000759131"/>
    </source>
</evidence>
<evidence type="ECO:0000256" key="5">
    <source>
        <dbReference type="ARBA" id="ARBA00023002"/>
    </source>
</evidence>
<keyword evidence="3" id="KW-0276">Fatty acid metabolism</keyword>
<dbReference type="InterPro" id="IPR016035">
    <property type="entry name" value="Acyl_Trfase/lysoPLipase"/>
</dbReference>
<accession>A0A7R9KMM9</accession>
<dbReference type="Gene3D" id="3.40.366.10">
    <property type="entry name" value="Malonyl-Coenzyme A Acyl Carrier Protein, domain 2"/>
    <property type="match status" value="2"/>
</dbReference>
<evidence type="ECO:0000256" key="6">
    <source>
        <dbReference type="ARBA" id="ARBA00023098"/>
    </source>
</evidence>
<keyword evidence="6" id="KW-0443">Lipid metabolism</keyword>
<keyword evidence="1" id="KW-0596">Phosphopantetheine</keyword>
<dbReference type="EMBL" id="OC858061">
    <property type="protein sequence ID" value="CAD7625983.1"/>
    <property type="molecule type" value="Genomic_DNA"/>
</dbReference>
<gene>
    <name evidence="11" type="ORF">OSB1V03_LOCUS6416</name>
</gene>
<keyword evidence="7" id="KW-0275">Fatty acid biosynthesis</keyword>
<feature type="region of interest" description="Disordered" evidence="9">
    <location>
        <begin position="59"/>
        <end position="78"/>
    </location>
</feature>
<keyword evidence="4" id="KW-0521">NADP</keyword>
<evidence type="ECO:0000256" key="3">
    <source>
        <dbReference type="ARBA" id="ARBA00022832"/>
    </source>
</evidence>
<dbReference type="PANTHER" id="PTHR43775">
    <property type="entry name" value="FATTY ACID SYNTHASE"/>
    <property type="match status" value="1"/>
</dbReference>
<dbReference type="InterPro" id="IPR001227">
    <property type="entry name" value="Ac_transferase_dom_sf"/>
</dbReference>
<dbReference type="SMART" id="SM00827">
    <property type="entry name" value="PKS_AT"/>
    <property type="match status" value="1"/>
</dbReference>
<organism evidence="11">
    <name type="scientific">Medioppia subpectinata</name>
    <dbReference type="NCBI Taxonomy" id="1979941"/>
    <lineage>
        <taxon>Eukaryota</taxon>
        <taxon>Metazoa</taxon>
        <taxon>Ecdysozoa</taxon>
        <taxon>Arthropoda</taxon>
        <taxon>Chelicerata</taxon>
        <taxon>Arachnida</taxon>
        <taxon>Acari</taxon>
        <taxon>Acariformes</taxon>
        <taxon>Sarcoptiformes</taxon>
        <taxon>Oribatida</taxon>
        <taxon>Brachypylina</taxon>
        <taxon>Oppioidea</taxon>
        <taxon>Oppiidae</taxon>
        <taxon>Medioppia</taxon>
    </lineage>
</organism>